<evidence type="ECO:0000256" key="1">
    <source>
        <dbReference type="SAM" id="SignalP"/>
    </source>
</evidence>
<feature type="chain" id="PRO_5046965800" description="Lipoprotein" evidence="1">
    <location>
        <begin position="18"/>
        <end position="132"/>
    </location>
</feature>
<name>A0ABP8KT19_9MICO</name>
<proteinExistence type="predicted"/>
<evidence type="ECO:0000313" key="3">
    <source>
        <dbReference type="Proteomes" id="UP001500945"/>
    </source>
</evidence>
<feature type="signal peptide" evidence="1">
    <location>
        <begin position="1"/>
        <end position="17"/>
    </location>
</feature>
<evidence type="ECO:0008006" key="4">
    <source>
        <dbReference type="Google" id="ProtNLM"/>
    </source>
</evidence>
<evidence type="ECO:0000313" key="2">
    <source>
        <dbReference type="EMBL" id="GAA4413988.1"/>
    </source>
</evidence>
<dbReference type="Proteomes" id="UP001500945">
    <property type="component" value="Unassembled WGS sequence"/>
</dbReference>
<organism evidence="2 3">
    <name type="scientific">Fodinibacter luteus</name>
    <dbReference type="NCBI Taxonomy" id="552064"/>
    <lineage>
        <taxon>Bacteria</taxon>
        <taxon>Bacillati</taxon>
        <taxon>Actinomycetota</taxon>
        <taxon>Actinomycetes</taxon>
        <taxon>Micrococcales</taxon>
        <taxon>Intrasporangiaceae</taxon>
        <taxon>Fodinibacter (ex Wang et al. 2009)</taxon>
    </lineage>
</organism>
<comment type="caution">
    <text evidence="2">The sequence shown here is derived from an EMBL/GenBank/DDBJ whole genome shotgun (WGS) entry which is preliminary data.</text>
</comment>
<protein>
    <recommendedName>
        <fullName evidence="4">Lipoprotein</fullName>
    </recommendedName>
</protein>
<gene>
    <name evidence="2" type="ORF">GCM10023168_37210</name>
</gene>
<keyword evidence="1" id="KW-0732">Signal</keyword>
<reference evidence="3" key="1">
    <citation type="journal article" date="2019" name="Int. J. Syst. Evol. Microbiol.">
        <title>The Global Catalogue of Microorganisms (GCM) 10K type strain sequencing project: providing services to taxonomists for standard genome sequencing and annotation.</title>
        <authorList>
            <consortium name="The Broad Institute Genomics Platform"/>
            <consortium name="The Broad Institute Genome Sequencing Center for Infectious Disease"/>
            <person name="Wu L."/>
            <person name="Ma J."/>
        </authorList>
    </citation>
    <scope>NUCLEOTIDE SEQUENCE [LARGE SCALE GENOMIC DNA]</scope>
    <source>
        <strain evidence="3">JCM 17809</strain>
    </source>
</reference>
<accession>A0ABP8KT19</accession>
<keyword evidence="3" id="KW-1185">Reference proteome</keyword>
<dbReference type="EMBL" id="BAABGM010000033">
    <property type="protein sequence ID" value="GAA4413988.1"/>
    <property type="molecule type" value="Genomic_DNA"/>
</dbReference>
<sequence length="132" mass="13122">MPATTAALVALASLSLAGCGADVERAGAARAADAFTASATADPGAACAVLAPRTLERLEEDGHCARALATAGLPEAGARGQVSVAGHSAQVRYASDTVFLSLFADGWRVTAAGCRDRSADDAVPYDCIVDGG</sequence>
<dbReference type="RefSeq" id="WP_345208815.1">
    <property type="nucleotide sequence ID" value="NZ_BAABGM010000033.1"/>
</dbReference>